<evidence type="ECO:0000256" key="1">
    <source>
        <dbReference type="ARBA" id="ARBA00001913"/>
    </source>
</evidence>
<comment type="caution">
    <text evidence="9">The sequence shown here is derived from an EMBL/GenBank/DDBJ whole genome shotgun (WGS) entry which is preliminary data.</text>
</comment>
<keyword evidence="4 7" id="KW-0732">Signal</keyword>
<sequence>MLVLFAACSAAAKSAAAKSAAAKSAEFRSIVWLLVDDLRPQTYSYGQGEMWTPNLDALARESVVFERAYCQLTVCSPSRNSFLTGRRPDSLRVWNFETHFRETTRNAMSLPEYLKRWGYETFGSGKTFQPNKPPEYDGKRSWDHYLPLVKNQTWCSRKYRQKQLDVCPEPRIPERQFMDRAIADYSASKIEKAKRPFFVVAGFYRPHLHWVMPQKFYDLYDDVDLKALEFSKRKPRDMPDVAWTNEGCHTLTTQATGTHVIDMNVPLADDVTSELRRGYFACVTWIDYLCGRVLEKTPDDAIVVVSSDHGFHLGEQASWTKHTLFELSARVPLMVRAKGLLEPRVQHTQFVELVDVFRTVVHLAGLPPPPDTAVQGTPLFFDDRARKNFSYALTQYPRCPRGGSIRETNCKRVPGNKIPVMGYSLRVDGYRFTEWYRWTPALAIEPTAPPVATELYAYHEDRLADFDALEVKNIAKDHPCAVPHFRAALHLAVLSCQHARGGGGGGGKDDCDAALARIVGRASRIVETRQSSASCAPNEQTNLQH</sequence>
<keyword evidence="3" id="KW-0479">Metal-binding</keyword>
<dbReference type="InterPro" id="IPR017850">
    <property type="entry name" value="Alkaline_phosphatase_core_sf"/>
</dbReference>
<dbReference type="EMBL" id="JAQMWT010000447">
    <property type="protein sequence ID" value="KAJ8601149.1"/>
    <property type="molecule type" value="Genomic_DNA"/>
</dbReference>
<dbReference type="Proteomes" id="UP001230188">
    <property type="component" value="Unassembled WGS sequence"/>
</dbReference>
<reference evidence="9" key="1">
    <citation type="submission" date="2023-01" db="EMBL/GenBank/DDBJ databases">
        <title>Metagenome sequencing of chrysophaentin producing Chrysophaeum taylorii.</title>
        <authorList>
            <person name="Davison J."/>
            <person name="Bewley C."/>
        </authorList>
    </citation>
    <scope>NUCLEOTIDE SEQUENCE</scope>
    <source>
        <strain evidence="9">NIES-1699</strain>
    </source>
</reference>
<dbReference type="SUPFAM" id="SSF53649">
    <property type="entry name" value="Alkaline phosphatase-like"/>
    <property type="match status" value="1"/>
</dbReference>
<evidence type="ECO:0000259" key="8">
    <source>
        <dbReference type="Pfam" id="PF00884"/>
    </source>
</evidence>
<dbReference type="PANTHER" id="PTHR45953:SF1">
    <property type="entry name" value="IDURONATE 2-SULFATASE"/>
    <property type="match status" value="1"/>
</dbReference>
<dbReference type="Pfam" id="PF00884">
    <property type="entry name" value="Sulfatase"/>
    <property type="match status" value="1"/>
</dbReference>
<protein>
    <recommendedName>
        <fullName evidence="8">Sulfatase N-terminal domain-containing protein</fullName>
    </recommendedName>
</protein>
<evidence type="ECO:0000256" key="7">
    <source>
        <dbReference type="SAM" id="SignalP"/>
    </source>
</evidence>
<keyword evidence="10" id="KW-1185">Reference proteome</keyword>
<organism evidence="9 10">
    <name type="scientific">Chrysophaeum taylorii</name>
    <dbReference type="NCBI Taxonomy" id="2483200"/>
    <lineage>
        <taxon>Eukaryota</taxon>
        <taxon>Sar</taxon>
        <taxon>Stramenopiles</taxon>
        <taxon>Ochrophyta</taxon>
        <taxon>Pelagophyceae</taxon>
        <taxon>Pelagomonadales</taxon>
        <taxon>Pelagomonadaceae</taxon>
        <taxon>Chrysophaeum</taxon>
    </lineage>
</organism>
<evidence type="ECO:0000256" key="5">
    <source>
        <dbReference type="ARBA" id="ARBA00022801"/>
    </source>
</evidence>
<comment type="similarity">
    <text evidence="2">Belongs to the sulfatase family.</text>
</comment>
<dbReference type="CDD" id="cd16030">
    <property type="entry name" value="iduronate-2-sulfatase"/>
    <property type="match status" value="1"/>
</dbReference>
<dbReference type="GO" id="GO:0046872">
    <property type="term" value="F:metal ion binding"/>
    <property type="evidence" value="ECO:0007669"/>
    <property type="project" value="UniProtKB-KW"/>
</dbReference>
<name>A0AAD7UB14_9STRA</name>
<dbReference type="InterPro" id="IPR000917">
    <property type="entry name" value="Sulfatase_N"/>
</dbReference>
<evidence type="ECO:0000256" key="4">
    <source>
        <dbReference type="ARBA" id="ARBA00022729"/>
    </source>
</evidence>
<keyword evidence="6" id="KW-0106">Calcium</keyword>
<feature type="signal peptide" evidence="7">
    <location>
        <begin position="1"/>
        <end position="16"/>
    </location>
</feature>
<feature type="chain" id="PRO_5042151353" description="Sulfatase N-terminal domain-containing protein" evidence="7">
    <location>
        <begin position="17"/>
        <end position="545"/>
    </location>
</feature>
<evidence type="ECO:0000256" key="6">
    <source>
        <dbReference type="ARBA" id="ARBA00022837"/>
    </source>
</evidence>
<proteinExistence type="inferred from homology"/>
<feature type="domain" description="Sulfatase N-terminal" evidence="8">
    <location>
        <begin position="30"/>
        <end position="365"/>
    </location>
</feature>
<dbReference type="GO" id="GO:0005737">
    <property type="term" value="C:cytoplasm"/>
    <property type="evidence" value="ECO:0007669"/>
    <property type="project" value="TreeGrafter"/>
</dbReference>
<dbReference type="PANTHER" id="PTHR45953">
    <property type="entry name" value="IDURONATE 2-SULFATASE"/>
    <property type="match status" value="1"/>
</dbReference>
<accession>A0AAD7UB14</accession>
<keyword evidence="5" id="KW-0378">Hydrolase</keyword>
<evidence type="ECO:0000256" key="3">
    <source>
        <dbReference type="ARBA" id="ARBA00022723"/>
    </source>
</evidence>
<dbReference type="GO" id="GO:0004423">
    <property type="term" value="F:iduronate-2-sulfatase activity"/>
    <property type="evidence" value="ECO:0007669"/>
    <property type="project" value="InterPro"/>
</dbReference>
<dbReference type="Gene3D" id="3.40.720.10">
    <property type="entry name" value="Alkaline Phosphatase, subunit A"/>
    <property type="match status" value="1"/>
</dbReference>
<dbReference type="InterPro" id="IPR035874">
    <property type="entry name" value="IDS"/>
</dbReference>
<gene>
    <name evidence="9" type="ORF">CTAYLR_008482</name>
</gene>
<evidence type="ECO:0000256" key="2">
    <source>
        <dbReference type="ARBA" id="ARBA00008779"/>
    </source>
</evidence>
<evidence type="ECO:0000313" key="10">
    <source>
        <dbReference type="Proteomes" id="UP001230188"/>
    </source>
</evidence>
<evidence type="ECO:0000313" key="9">
    <source>
        <dbReference type="EMBL" id="KAJ8601149.1"/>
    </source>
</evidence>
<dbReference type="AlphaFoldDB" id="A0AAD7UB14"/>
<comment type="cofactor">
    <cofactor evidence="1">
        <name>Ca(2+)</name>
        <dbReference type="ChEBI" id="CHEBI:29108"/>
    </cofactor>
</comment>